<dbReference type="RefSeq" id="WP_251594927.1">
    <property type="nucleotide sequence ID" value="NZ_JAMLJI010000004.1"/>
</dbReference>
<comment type="caution">
    <text evidence="3">The sequence shown here is derived from an EMBL/GenBank/DDBJ whole genome shotgun (WGS) entry which is preliminary data.</text>
</comment>
<dbReference type="Proteomes" id="UP001269375">
    <property type="component" value="Unassembled WGS sequence"/>
</dbReference>
<dbReference type="InterPro" id="IPR052894">
    <property type="entry name" value="AsmA-related"/>
</dbReference>
<evidence type="ECO:0000256" key="1">
    <source>
        <dbReference type="SAM" id="MobiDB-lite"/>
    </source>
</evidence>
<proteinExistence type="predicted"/>
<reference evidence="3 4" key="1">
    <citation type="submission" date="2023-04" db="EMBL/GenBank/DDBJ databases">
        <title>A long-awaited taxogenomic arrangement of the family Halomonadaceae.</title>
        <authorList>
            <person name="De La Haba R."/>
            <person name="Chuvochina M."/>
            <person name="Wittouck S."/>
            <person name="Arahal D.R."/>
            <person name="Sanchez-Porro C."/>
            <person name="Hugenholtz P."/>
            <person name="Ventosa A."/>
        </authorList>
    </citation>
    <scope>NUCLEOTIDE SEQUENCE [LARGE SCALE GENOMIC DNA]</scope>
    <source>
        <strain evidence="3 4">DSM 22428</strain>
    </source>
</reference>
<name>A0ABU1GWB4_9GAMM</name>
<feature type="region of interest" description="Disordered" evidence="1">
    <location>
        <begin position="140"/>
        <end position="162"/>
    </location>
</feature>
<evidence type="ECO:0000313" key="4">
    <source>
        <dbReference type="Proteomes" id="UP001269375"/>
    </source>
</evidence>
<evidence type="ECO:0000259" key="2">
    <source>
        <dbReference type="Pfam" id="PF05170"/>
    </source>
</evidence>
<keyword evidence="4" id="KW-1185">Reference proteome</keyword>
<organism evidence="3 4">
    <name type="scientific">Larsenimonas suaedae</name>
    <dbReference type="NCBI Taxonomy" id="1851019"/>
    <lineage>
        <taxon>Bacteria</taxon>
        <taxon>Pseudomonadati</taxon>
        <taxon>Pseudomonadota</taxon>
        <taxon>Gammaproteobacteria</taxon>
        <taxon>Oceanospirillales</taxon>
        <taxon>Halomonadaceae</taxon>
        <taxon>Larsenimonas</taxon>
    </lineage>
</organism>
<feature type="domain" description="AsmA" evidence="2">
    <location>
        <begin position="1"/>
        <end position="652"/>
    </location>
</feature>
<dbReference type="Pfam" id="PF05170">
    <property type="entry name" value="AsmA"/>
    <property type="match status" value="1"/>
</dbReference>
<dbReference type="PANTHER" id="PTHR30441">
    <property type="entry name" value="DUF748 DOMAIN-CONTAINING PROTEIN"/>
    <property type="match status" value="1"/>
</dbReference>
<evidence type="ECO:0000313" key="3">
    <source>
        <dbReference type="EMBL" id="MDR5896340.1"/>
    </source>
</evidence>
<protein>
    <submittedName>
        <fullName evidence="3">AsmA family protein</fullName>
    </submittedName>
</protein>
<sequence>MKALVRLLLAAIGVLALLLVCGVIYVTTFLDPNDLKPRMVEAVKAQTGLDLTLSGPLDWSFYPHLGMSIQDASVRLPESDANASPLASVKSADVEVAFAPLLVGDVSIDGITVNGLKLDLKRDEQGRGNWVQVLDHMGESQGTLSNDKPKASRPVSPQNAASQPLGIDIARLNVNNGWIHYQDLESGAEYTLDKVMIEGSNIVPTQSFPLTMSFELASKAPEFTSEVSLKTQARADLAAKRYELSKLAVNSRTHYPALDDAHEQVLDASVERLVADTQASRYQLEGVTFDGESYLPGETEKALPFAASLSAEADLSQQTAALTDVSVTSGDDLRLSGGLNVTGLLDAPSYNGTLTLAPFNVRQWLSDHLNVSLPSADKSALTKLAFSSPIKGDLNTLKLPDLDIALDDQDFSGEAELGLKGQRLMLALTGKRLDLDRYLAPPKDSAGQASRSALIRSAMAEEKGAADASGVVPVELLKTLSLDLGVKLDQMTLKGMTLSDVALAVSGRNGQHTLDHLNANLYGGSAAFKGALNVLQSPIAWRFSEQIKGVQLKPLLADATQKPAKIQGTLALEGTQTSRTNEFDSMLTNLNGRVDFHVTDGALLGQNLSRAMCGAVATLSGKQGTREWSEDTPFKTLQGTFKITDGIARNDDFELSIPGLRFDGAGEANLPTARFDYGLKGHFVNTADPDACRVSDKFQRVAFPVRCKGEFSGEPGSWCGVDRDALQASLGSLAVSEAKRKTQKELERGINDKVSEKFGSDTAKELKNALDGLFN</sequence>
<gene>
    <name evidence="3" type="ORF">QC825_09665</name>
</gene>
<dbReference type="InterPro" id="IPR007844">
    <property type="entry name" value="AsmA"/>
</dbReference>
<accession>A0ABU1GWB4</accession>
<dbReference type="EMBL" id="JARWAO010000004">
    <property type="protein sequence ID" value="MDR5896340.1"/>
    <property type="molecule type" value="Genomic_DNA"/>
</dbReference>
<dbReference type="PANTHER" id="PTHR30441:SF4">
    <property type="entry name" value="PROTEIN ASMA"/>
    <property type="match status" value="1"/>
</dbReference>